<dbReference type="STRING" id="1443941.A9J31_00530"/>
<sequence>MNMKKIVMALTVMTSAVLTACGGGSSGSFNSSYEKEFTFGTQTYICRSEKAANACGGASQDCSACDLKTPSTNVITAVCAEPIANTHKVTTAGCVLKLTNDTQTGICTSEGLRLLSGSNLTKEQLNKGALFTSGSLKITLANNVTETITCN</sequence>
<evidence type="ECO:0000256" key="1">
    <source>
        <dbReference type="SAM" id="SignalP"/>
    </source>
</evidence>
<comment type="caution">
    <text evidence="2">The sequence shown here is derived from an EMBL/GenBank/DDBJ whole genome shotgun (WGS) entry which is preliminary data.</text>
</comment>
<dbReference type="Proteomes" id="UP000185753">
    <property type="component" value="Unassembled WGS sequence"/>
</dbReference>
<feature type="chain" id="PRO_5008360819" description="Lipoprotein" evidence="1">
    <location>
        <begin position="21"/>
        <end position="151"/>
    </location>
</feature>
<proteinExistence type="predicted"/>
<dbReference type="OrthoDB" id="6712035at2"/>
<dbReference type="RefSeq" id="WP_067761461.1">
    <property type="nucleotide sequence ID" value="NZ_JBLZYA010000027.1"/>
</dbReference>
<feature type="signal peptide" evidence="1">
    <location>
        <begin position="1"/>
        <end position="20"/>
    </location>
</feature>
<organism evidence="2 3">
    <name type="scientific">Acinetobacter gandensis</name>
    <dbReference type="NCBI Taxonomy" id="1443941"/>
    <lineage>
        <taxon>Bacteria</taxon>
        <taxon>Pseudomonadati</taxon>
        <taxon>Pseudomonadota</taxon>
        <taxon>Gammaproteobacteria</taxon>
        <taxon>Moraxellales</taxon>
        <taxon>Moraxellaceae</taxon>
        <taxon>Acinetobacter</taxon>
    </lineage>
</organism>
<reference evidence="3" key="1">
    <citation type="submission" date="2016-06" db="EMBL/GenBank/DDBJ databases">
        <authorList>
            <person name="Radolfova-Krizova L."/>
            <person name="Nemec A."/>
        </authorList>
    </citation>
    <scope>NUCLEOTIDE SEQUENCE [LARGE SCALE GENOMIC DNA]</scope>
    <source>
        <strain evidence="3">ANC 4275</strain>
    </source>
</reference>
<protein>
    <recommendedName>
        <fullName evidence="4">Lipoprotein</fullName>
    </recommendedName>
</protein>
<keyword evidence="3" id="KW-1185">Reference proteome</keyword>
<evidence type="ECO:0008006" key="4">
    <source>
        <dbReference type="Google" id="ProtNLM"/>
    </source>
</evidence>
<keyword evidence="1" id="KW-0732">Signal</keyword>
<name>A0A1A7RDJ6_9GAMM</name>
<accession>A0A1A7RDJ6</accession>
<dbReference type="PROSITE" id="PS51257">
    <property type="entry name" value="PROKAR_LIPOPROTEIN"/>
    <property type="match status" value="1"/>
</dbReference>
<gene>
    <name evidence="2" type="ORF">A9J31_00530</name>
</gene>
<evidence type="ECO:0000313" key="3">
    <source>
        <dbReference type="Proteomes" id="UP000185753"/>
    </source>
</evidence>
<dbReference type="AlphaFoldDB" id="A0A1A7RDJ6"/>
<dbReference type="EMBL" id="LZDS01000001">
    <property type="protein sequence ID" value="OBX30031.1"/>
    <property type="molecule type" value="Genomic_DNA"/>
</dbReference>
<evidence type="ECO:0000313" key="2">
    <source>
        <dbReference type="EMBL" id="OBX30031.1"/>
    </source>
</evidence>